<evidence type="ECO:0000313" key="2">
    <source>
        <dbReference type="Proteomes" id="UP000824533"/>
    </source>
</evidence>
<dbReference type="EMBL" id="CM034395">
    <property type="protein sequence ID" value="KAJ0178728.1"/>
    <property type="molecule type" value="Genomic_DNA"/>
</dbReference>
<keyword evidence="2" id="KW-1185">Reference proteome</keyword>
<organism evidence="1 2">
    <name type="scientific">Dendrolimus kikuchii</name>
    <dbReference type="NCBI Taxonomy" id="765133"/>
    <lineage>
        <taxon>Eukaryota</taxon>
        <taxon>Metazoa</taxon>
        <taxon>Ecdysozoa</taxon>
        <taxon>Arthropoda</taxon>
        <taxon>Hexapoda</taxon>
        <taxon>Insecta</taxon>
        <taxon>Pterygota</taxon>
        <taxon>Neoptera</taxon>
        <taxon>Endopterygota</taxon>
        <taxon>Lepidoptera</taxon>
        <taxon>Glossata</taxon>
        <taxon>Ditrysia</taxon>
        <taxon>Bombycoidea</taxon>
        <taxon>Lasiocampidae</taxon>
        <taxon>Dendrolimus</taxon>
    </lineage>
</organism>
<reference evidence="1 2" key="1">
    <citation type="journal article" date="2021" name="Front. Genet.">
        <title>Chromosome-Level Genome Assembly Reveals Significant Gene Expansion in the Toll and IMD Signaling Pathways of Dendrolimus kikuchii.</title>
        <authorList>
            <person name="Zhou J."/>
            <person name="Wu P."/>
            <person name="Xiong Z."/>
            <person name="Liu N."/>
            <person name="Zhao N."/>
            <person name="Ji M."/>
            <person name="Qiu Y."/>
            <person name="Yang B."/>
        </authorList>
    </citation>
    <scope>NUCLEOTIDE SEQUENCE [LARGE SCALE GENOMIC DNA]</scope>
    <source>
        <strain evidence="1">Ann1</strain>
    </source>
</reference>
<dbReference type="Proteomes" id="UP000824533">
    <property type="component" value="Linkage Group LG09"/>
</dbReference>
<accession>A0ACC1D4A6</accession>
<name>A0ACC1D4A6_9NEOP</name>
<protein>
    <submittedName>
        <fullName evidence="1">Uncharacterized protein</fullName>
    </submittedName>
</protein>
<evidence type="ECO:0000313" key="1">
    <source>
        <dbReference type="EMBL" id="KAJ0178728.1"/>
    </source>
</evidence>
<proteinExistence type="predicted"/>
<sequence>MIGCDGPQCVLQWYHFACVGIESPPDGDWLCPECEMMDKSQDHGYIVGD</sequence>
<comment type="caution">
    <text evidence="1">The sequence shown here is derived from an EMBL/GenBank/DDBJ whole genome shotgun (WGS) entry which is preliminary data.</text>
</comment>
<gene>
    <name evidence="1" type="ORF">K1T71_005503</name>
</gene>